<dbReference type="EMBL" id="CAJOBC010004958">
    <property type="protein sequence ID" value="CAF3846411.1"/>
    <property type="molecule type" value="Genomic_DNA"/>
</dbReference>
<protein>
    <submittedName>
        <fullName evidence="2">Uncharacterized protein</fullName>
    </submittedName>
</protein>
<reference evidence="2" key="1">
    <citation type="submission" date="2021-02" db="EMBL/GenBank/DDBJ databases">
        <authorList>
            <person name="Nowell W R."/>
        </authorList>
    </citation>
    <scope>NUCLEOTIDE SEQUENCE</scope>
</reference>
<sequence length="160" mass="18190">MQISINKLRSNESLRRATLVRGAFWRAREHYCDLIHELVKIVHTTAATTTTTTTNMNNNVLMDCEEEVDVKSDNINNNDESEPVMSETFCNSDNISSLSSGSDTDIIVPVITEPQEQQHNPTLKTLRSYLKRKQFGGCYSDVKRLRLSTNTIHQEEPCIT</sequence>
<dbReference type="EMBL" id="CAJOBA010003308">
    <property type="protein sequence ID" value="CAF3677517.1"/>
    <property type="molecule type" value="Genomic_DNA"/>
</dbReference>
<evidence type="ECO:0000313" key="5">
    <source>
        <dbReference type="Proteomes" id="UP000663829"/>
    </source>
</evidence>
<dbReference type="AlphaFoldDB" id="A0A814MNT6"/>
<dbReference type="Proteomes" id="UP000663829">
    <property type="component" value="Unassembled WGS sequence"/>
</dbReference>
<evidence type="ECO:0000313" key="2">
    <source>
        <dbReference type="EMBL" id="CAF1080439.1"/>
    </source>
</evidence>
<dbReference type="Proteomes" id="UP000677228">
    <property type="component" value="Unassembled WGS sequence"/>
</dbReference>
<comment type="caution">
    <text evidence="2">The sequence shown here is derived from an EMBL/GenBank/DDBJ whole genome shotgun (WGS) entry which is preliminary data.</text>
</comment>
<keyword evidence="5" id="KW-1185">Reference proteome</keyword>
<dbReference type="EMBL" id="CAJNOQ010004958">
    <property type="protein sequence ID" value="CAF1080439.1"/>
    <property type="molecule type" value="Genomic_DNA"/>
</dbReference>
<name>A0A814MNT6_9BILA</name>
<accession>A0A814MNT6</accession>
<evidence type="ECO:0000313" key="4">
    <source>
        <dbReference type="EMBL" id="CAF3846411.1"/>
    </source>
</evidence>
<evidence type="ECO:0000313" key="1">
    <source>
        <dbReference type="EMBL" id="CAF0896053.1"/>
    </source>
</evidence>
<dbReference type="Proteomes" id="UP000681722">
    <property type="component" value="Unassembled WGS sequence"/>
</dbReference>
<dbReference type="Proteomes" id="UP000682733">
    <property type="component" value="Unassembled WGS sequence"/>
</dbReference>
<evidence type="ECO:0000313" key="3">
    <source>
        <dbReference type="EMBL" id="CAF3677517.1"/>
    </source>
</evidence>
<gene>
    <name evidence="2" type="ORF">GPM918_LOCUS17740</name>
    <name evidence="1" type="ORF">OVA965_LOCUS9375</name>
    <name evidence="4" type="ORF">SRO942_LOCUS17738</name>
    <name evidence="3" type="ORF">TMI583_LOCUS9371</name>
</gene>
<dbReference type="EMBL" id="CAJNOK010003307">
    <property type="protein sequence ID" value="CAF0896053.1"/>
    <property type="molecule type" value="Genomic_DNA"/>
</dbReference>
<proteinExistence type="predicted"/>
<organism evidence="2 5">
    <name type="scientific">Didymodactylos carnosus</name>
    <dbReference type="NCBI Taxonomy" id="1234261"/>
    <lineage>
        <taxon>Eukaryota</taxon>
        <taxon>Metazoa</taxon>
        <taxon>Spiralia</taxon>
        <taxon>Gnathifera</taxon>
        <taxon>Rotifera</taxon>
        <taxon>Eurotatoria</taxon>
        <taxon>Bdelloidea</taxon>
        <taxon>Philodinida</taxon>
        <taxon>Philodinidae</taxon>
        <taxon>Didymodactylos</taxon>
    </lineage>
</organism>